<reference evidence="2" key="1">
    <citation type="submission" date="2014-11" db="EMBL/GenBank/DDBJ databases">
        <authorList>
            <person name="Amaro Gonzalez C."/>
        </authorList>
    </citation>
    <scope>NUCLEOTIDE SEQUENCE</scope>
</reference>
<accession>A0A0E9T0J6</accession>
<evidence type="ECO:0000313" key="2">
    <source>
        <dbReference type="EMBL" id="JAH46440.1"/>
    </source>
</evidence>
<evidence type="ECO:0000256" key="1">
    <source>
        <dbReference type="SAM" id="Phobius"/>
    </source>
</evidence>
<reference evidence="2" key="2">
    <citation type="journal article" date="2015" name="Fish Shellfish Immunol.">
        <title>Early steps in the European eel (Anguilla anguilla)-Vibrio vulnificus interaction in the gills: Role of the RtxA13 toxin.</title>
        <authorList>
            <person name="Callol A."/>
            <person name="Pajuelo D."/>
            <person name="Ebbesson L."/>
            <person name="Teles M."/>
            <person name="MacKenzie S."/>
            <person name="Amaro C."/>
        </authorList>
    </citation>
    <scope>NUCLEOTIDE SEQUENCE</scope>
</reference>
<keyword evidence="1" id="KW-0472">Membrane</keyword>
<protein>
    <submittedName>
        <fullName evidence="2">Uncharacterized protein</fullName>
    </submittedName>
</protein>
<name>A0A0E9T0J6_ANGAN</name>
<sequence>MQVNEDCFHFIAYIFVPAVVLSFGIAINTAMFGMFLT</sequence>
<proteinExistence type="predicted"/>
<keyword evidence="1" id="KW-0812">Transmembrane</keyword>
<dbReference type="EMBL" id="GBXM01062137">
    <property type="protein sequence ID" value="JAH46440.1"/>
    <property type="molecule type" value="Transcribed_RNA"/>
</dbReference>
<organism evidence="2">
    <name type="scientific">Anguilla anguilla</name>
    <name type="common">European freshwater eel</name>
    <name type="synonym">Muraena anguilla</name>
    <dbReference type="NCBI Taxonomy" id="7936"/>
    <lineage>
        <taxon>Eukaryota</taxon>
        <taxon>Metazoa</taxon>
        <taxon>Chordata</taxon>
        <taxon>Craniata</taxon>
        <taxon>Vertebrata</taxon>
        <taxon>Euteleostomi</taxon>
        <taxon>Actinopterygii</taxon>
        <taxon>Neopterygii</taxon>
        <taxon>Teleostei</taxon>
        <taxon>Anguilliformes</taxon>
        <taxon>Anguillidae</taxon>
        <taxon>Anguilla</taxon>
    </lineage>
</organism>
<keyword evidence="1" id="KW-1133">Transmembrane helix</keyword>
<feature type="transmembrane region" description="Helical" evidence="1">
    <location>
        <begin position="12"/>
        <end position="36"/>
    </location>
</feature>
<dbReference type="AlphaFoldDB" id="A0A0E9T0J6"/>